<feature type="region of interest" description="Disordered" evidence="4">
    <location>
        <begin position="1"/>
        <end position="34"/>
    </location>
</feature>
<dbReference type="InterPro" id="IPR003593">
    <property type="entry name" value="AAA+_ATPase"/>
</dbReference>
<reference evidence="6 7" key="1">
    <citation type="submission" date="2020-08" db="EMBL/GenBank/DDBJ databases">
        <title>Sequencing the genomes of 1000 actinobacteria strains.</title>
        <authorList>
            <person name="Klenk H.-P."/>
        </authorList>
    </citation>
    <scope>NUCLEOTIDE SEQUENCE [LARGE SCALE GENOMIC DNA]</scope>
    <source>
        <strain evidence="6 7">DSM 23889</strain>
    </source>
</reference>
<keyword evidence="2" id="KW-0547">Nucleotide-binding</keyword>
<gene>
    <name evidence="6" type="ORF">BJ959_001087</name>
</gene>
<dbReference type="Pfam" id="PF00005">
    <property type="entry name" value="ABC_tran"/>
    <property type="match status" value="1"/>
</dbReference>
<evidence type="ECO:0000256" key="2">
    <source>
        <dbReference type="ARBA" id="ARBA00022741"/>
    </source>
</evidence>
<accession>A0A840X5V4</accession>
<dbReference type="RefSeq" id="WP_153981739.1">
    <property type="nucleotide sequence ID" value="NZ_BAAANZ010000018.1"/>
</dbReference>
<dbReference type="InterPro" id="IPR008995">
    <property type="entry name" value="Mo/tungstate-bd_C_term_dom"/>
</dbReference>
<organism evidence="6 7">
    <name type="scientific">Microcella frigidaquae</name>
    <dbReference type="NCBI Taxonomy" id="424758"/>
    <lineage>
        <taxon>Bacteria</taxon>
        <taxon>Bacillati</taxon>
        <taxon>Actinomycetota</taxon>
        <taxon>Actinomycetes</taxon>
        <taxon>Micrococcales</taxon>
        <taxon>Microbacteriaceae</taxon>
        <taxon>Microcella</taxon>
    </lineage>
</organism>
<dbReference type="SUPFAM" id="SSF50331">
    <property type="entry name" value="MOP-like"/>
    <property type="match status" value="1"/>
</dbReference>
<proteinExistence type="predicted"/>
<dbReference type="PROSITE" id="PS50893">
    <property type="entry name" value="ABC_TRANSPORTER_2"/>
    <property type="match status" value="1"/>
</dbReference>
<dbReference type="PROSITE" id="PS00211">
    <property type="entry name" value="ABC_TRANSPORTER_1"/>
    <property type="match status" value="1"/>
</dbReference>
<evidence type="ECO:0000256" key="3">
    <source>
        <dbReference type="ARBA" id="ARBA00022840"/>
    </source>
</evidence>
<evidence type="ECO:0000256" key="1">
    <source>
        <dbReference type="ARBA" id="ARBA00022448"/>
    </source>
</evidence>
<dbReference type="Pfam" id="PF08402">
    <property type="entry name" value="TOBE_2"/>
    <property type="match status" value="1"/>
</dbReference>
<dbReference type="InterPro" id="IPR027417">
    <property type="entry name" value="P-loop_NTPase"/>
</dbReference>
<name>A0A840X5V4_9MICO</name>
<dbReference type="InterPro" id="IPR017871">
    <property type="entry name" value="ABC_transporter-like_CS"/>
</dbReference>
<dbReference type="GO" id="GO:0016887">
    <property type="term" value="F:ATP hydrolysis activity"/>
    <property type="evidence" value="ECO:0007669"/>
    <property type="project" value="InterPro"/>
</dbReference>
<protein>
    <submittedName>
        <fullName evidence="6">Putative spermidine/putrescine transport system ATP-binding protein</fullName>
    </submittedName>
</protein>
<dbReference type="SMART" id="SM00382">
    <property type="entry name" value="AAA"/>
    <property type="match status" value="1"/>
</dbReference>
<dbReference type="GO" id="GO:0022857">
    <property type="term" value="F:transmembrane transporter activity"/>
    <property type="evidence" value="ECO:0007669"/>
    <property type="project" value="InterPro"/>
</dbReference>
<dbReference type="InterPro" id="IPR050093">
    <property type="entry name" value="ABC_SmlMolc_Importer"/>
</dbReference>
<keyword evidence="1" id="KW-0813">Transport</keyword>
<dbReference type="OrthoDB" id="9802264at2"/>
<evidence type="ECO:0000313" key="6">
    <source>
        <dbReference type="EMBL" id="MBB5617591.1"/>
    </source>
</evidence>
<dbReference type="SUPFAM" id="SSF52540">
    <property type="entry name" value="P-loop containing nucleoside triphosphate hydrolases"/>
    <property type="match status" value="1"/>
</dbReference>
<feature type="compositionally biased region" description="Low complexity" evidence="4">
    <location>
        <begin position="1"/>
        <end position="31"/>
    </location>
</feature>
<dbReference type="GO" id="GO:0005524">
    <property type="term" value="F:ATP binding"/>
    <property type="evidence" value="ECO:0007669"/>
    <property type="project" value="UniProtKB-KW"/>
</dbReference>
<comment type="caution">
    <text evidence="6">The sequence shown here is derived from an EMBL/GenBank/DDBJ whole genome shotgun (WGS) entry which is preliminary data.</text>
</comment>
<keyword evidence="3 6" id="KW-0067">ATP-binding</keyword>
<evidence type="ECO:0000256" key="4">
    <source>
        <dbReference type="SAM" id="MobiDB-lite"/>
    </source>
</evidence>
<sequence length="372" mass="40150">MSAPAAPTESAPTESAPTAPAPASSATDAPARGQGGVELNAVTKRFGDTVAVDDLTLAVESGEFFSMLGPSGSGKTTVLRLIAGFEEVTSGTIEIAGTDVTRAAPFDRTVNTVFQDYALFPHMTIADNVAYGLRVRKVSKAEQKERVTAALEQVRLSLVADRLPHQLSGGQRQRIALARALILQPRVLLLDEPLGALDKQLREQMQIELKQIQREVGITFIFVTHDQEEALTLSDRIAVFNNGKVEQVGTPREVYEYPQTAFVAGFLGISNLIDAGHAERLTGVAKAISVRPERVRLMDARTEPAAHETCVDGTIVETVYTGPTTRYIVDTVDGLRVIAERHNDHAPSDTAPYHRGDAVRAVWVTEHAAVVP</sequence>
<keyword evidence="7" id="KW-1185">Reference proteome</keyword>
<dbReference type="Gene3D" id="3.40.50.300">
    <property type="entry name" value="P-loop containing nucleotide triphosphate hydrolases"/>
    <property type="match status" value="1"/>
</dbReference>
<evidence type="ECO:0000259" key="5">
    <source>
        <dbReference type="PROSITE" id="PS50893"/>
    </source>
</evidence>
<dbReference type="PANTHER" id="PTHR42781">
    <property type="entry name" value="SPERMIDINE/PUTRESCINE IMPORT ATP-BINDING PROTEIN POTA"/>
    <property type="match status" value="1"/>
</dbReference>
<dbReference type="FunFam" id="3.40.50.300:FF:000133">
    <property type="entry name" value="Spermidine/putrescine import ATP-binding protein PotA"/>
    <property type="match status" value="1"/>
</dbReference>
<dbReference type="GO" id="GO:0043190">
    <property type="term" value="C:ATP-binding cassette (ABC) transporter complex"/>
    <property type="evidence" value="ECO:0007669"/>
    <property type="project" value="InterPro"/>
</dbReference>
<dbReference type="EMBL" id="JACHBS010000001">
    <property type="protein sequence ID" value="MBB5617591.1"/>
    <property type="molecule type" value="Genomic_DNA"/>
</dbReference>
<dbReference type="InterPro" id="IPR013611">
    <property type="entry name" value="Transp-assoc_OB_typ2"/>
</dbReference>
<dbReference type="PANTHER" id="PTHR42781:SF4">
    <property type="entry name" value="SPERMIDINE_PUTRESCINE IMPORT ATP-BINDING PROTEIN POTA"/>
    <property type="match status" value="1"/>
</dbReference>
<dbReference type="InterPro" id="IPR003439">
    <property type="entry name" value="ABC_transporter-like_ATP-bd"/>
</dbReference>
<evidence type="ECO:0000313" key="7">
    <source>
        <dbReference type="Proteomes" id="UP000552883"/>
    </source>
</evidence>
<dbReference type="Proteomes" id="UP000552883">
    <property type="component" value="Unassembled WGS sequence"/>
</dbReference>
<feature type="domain" description="ABC transporter" evidence="5">
    <location>
        <begin position="37"/>
        <end position="267"/>
    </location>
</feature>
<dbReference type="AlphaFoldDB" id="A0A840X5V4"/>